<proteinExistence type="predicted"/>
<reference evidence="2 3" key="1">
    <citation type="journal article" date="2016" name="MSphere">
        <title>Isolation and Characterization of a Novel Gammaherpesvirus from a Microbat Cell Line.</title>
        <authorList>
            <person name="Shabman R.S."/>
            <person name="Shrivastava S."/>
            <person name="Tsibane T."/>
            <person name="Attie O."/>
            <person name="Jayaprakash A."/>
            <person name="Mire C.E."/>
            <person name="Dilley K.E."/>
            <person name="Puri V."/>
            <person name="Stockwell T.B."/>
            <person name="Geisbert T.W."/>
            <person name="Sachidanandam R."/>
            <person name="Basler C.F."/>
        </authorList>
    </citation>
    <scope>NUCLEOTIDE SEQUENCE [LARGE SCALE GENOMIC DNA]</scope>
    <source>
        <strain evidence="2 3">My-HV8/Myotis velifer incautus/USA/FCGHV/2011</strain>
    </source>
</reference>
<evidence type="ECO:0000256" key="1">
    <source>
        <dbReference type="SAM" id="MobiDB-lite"/>
    </source>
</evidence>
<feature type="compositionally biased region" description="Polar residues" evidence="1">
    <location>
        <begin position="228"/>
        <end position="239"/>
    </location>
</feature>
<feature type="compositionally biased region" description="Basic and acidic residues" evidence="1">
    <location>
        <begin position="213"/>
        <end position="227"/>
    </location>
</feature>
<sequence>MAQLIPYLLSVLGFFSLGNLHEDPLLTKDDSSAIETVVSKLQDASLSYKPEKPEINISPTWTLFRSHELPESDSETTRHKPNRLLSMKNNLNHETYSSKPYLRYRSTMKMLMSAEDRNSRPKSTEKSHEVKKTSEYIKPYIKYIPTLPMWTPVEGIMEKNVGGNWKLKRDSGSTLKPGVSRGHAHLLGNPRENKNLEDSRSNNHQKVSVMDTVHSEPKENEHDETVRENSTTYTRGHNMSEFTSNSKLSNGTVKISLNELIDRFGYGIFSVGDTAIKSKFKINGGVTVVGKQVSKIPENSHSLDAPVAEAFKSSKDDHKKPERRPIAISWNLLMPRDYP</sequence>
<name>A0A109Q951_9GAMA</name>
<evidence type="ECO:0000313" key="3">
    <source>
        <dbReference type="Proteomes" id="UP000207650"/>
    </source>
</evidence>
<keyword evidence="3" id="KW-1185">Reference proteome</keyword>
<organism evidence="2 3">
    <name type="scientific">Vespertilionid gammaherpesvirus 1</name>
    <dbReference type="NCBI Taxonomy" id="2560830"/>
    <lineage>
        <taxon>Viruses</taxon>
        <taxon>Duplodnaviria</taxon>
        <taxon>Heunggongvirae</taxon>
        <taxon>Peploviricota</taxon>
        <taxon>Herviviricetes</taxon>
        <taxon>Herpesvirales</taxon>
        <taxon>Orthoherpesviridae</taxon>
        <taxon>Gammaherpesvirinae</taxon>
        <taxon>Percavirus</taxon>
        <taxon>Percavirus vespertilionidgamma1</taxon>
    </lineage>
</organism>
<feature type="region of interest" description="Disordered" evidence="1">
    <location>
        <begin position="171"/>
        <end position="239"/>
    </location>
</feature>
<dbReference type="Proteomes" id="UP000207650">
    <property type="component" value="Segment"/>
</dbReference>
<evidence type="ECO:0000313" key="2">
    <source>
        <dbReference type="EMBL" id="AMA67360.1"/>
    </source>
</evidence>
<dbReference type="EMBL" id="KU220026">
    <property type="protein sequence ID" value="AMA67360.1"/>
    <property type="molecule type" value="Genomic_DNA"/>
</dbReference>
<dbReference type="KEGG" id="vg:26836922"/>
<accession>A0A109Q951</accession>
<gene>
    <name evidence="2" type="primary">U6</name>
    <name evidence="2" type="ORF">AOT99_gpU6</name>
</gene>
<feature type="compositionally biased region" description="Basic and acidic residues" evidence="1">
    <location>
        <begin position="191"/>
        <end position="201"/>
    </location>
</feature>
<protein>
    <submittedName>
        <fullName evidence="2">Uncharacterized protein</fullName>
    </submittedName>
</protein>